<organism evidence="2 3">
    <name type="scientific">Dietzia natronolimnaea</name>
    <dbReference type="NCBI Taxonomy" id="161920"/>
    <lineage>
        <taxon>Bacteria</taxon>
        <taxon>Bacillati</taxon>
        <taxon>Actinomycetota</taxon>
        <taxon>Actinomycetes</taxon>
        <taxon>Mycobacteriales</taxon>
        <taxon>Dietziaceae</taxon>
        <taxon>Dietzia</taxon>
    </lineage>
</organism>
<evidence type="ECO:0000313" key="2">
    <source>
        <dbReference type="EMBL" id="PAY23397.1"/>
    </source>
</evidence>
<dbReference type="Pfam" id="PF16976">
    <property type="entry name" value="RcpC"/>
    <property type="match status" value="1"/>
</dbReference>
<proteinExistence type="predicted"/>
<dbReference type="SMART" id="SM00858">
    <property type="entry name" value="SAF"/>
    <property type="match status" value="1"/>
</dbReference>
<dbReference type="CDD" id="cd11614">
    <property type="entry name" value="SAF_CpaB_FlgA_like"/>
    <property type="match status" value="1"/>
</dbReference>
<keyword evidence="3" id="KW-1185">Reference proteome</keyword>
<protein>
    <recommendedName>
        <fullName evidence="1">SAF domain-containing protein</fullName>
    </recommendedName>
</protein>
<dbReference type="InterPro" id="IPR013974">
    <property type="entry name" value="SAF"/>
</dbReference>
<dbReference type="InterPro" id="IPR031571">
    <property type="entry name" value="RcpC_dom"/>
</dbReference>
<accession>A0A2A2WQD0</accession>
<dbReference type="EMBL" id="NTGA01000015">
    <property type="protein sequence ID" value="PAY23397.1"/>
    <property type="molecule type" value="Genomic_DNA"/>
</dbReference>
<dbReference type="Proteomes" id="UP000218810">
    <property type="component" value="Unassembled WGS sequence"/>
</dbReference>
<dbReference type="RefSeq" id="WP_095718108.1">
    <property type="nucleotide sequence ID" value="NZ_NTGA01000015.1"/>
</dbReference>
<dbReference type="AlphaFoldDB" id="A0A2A2WQD0"/>
<gene>
    <name evidence="2" type="ORF">CEY15_08780</name>
</gene>
<comment type="caution">
    <text evidence="2">The sequence shown here is derived from an EMBL/GenBank/DDBJ whole genome shotgun (WGS) entry which is preliminary data.</text>
</comment>
<reference evidence="3" key="1">
    <citation type="submission" date="2017-09" db="EMBL/GenBank/DDBJ databases">
        <authorList>
            <person name="Zhang Y."/>
            <person name="Huang X."/>
            <person name="Liu J."/>
            <person name="Lu L."/>
            <person name="Peng K."/>
        </authorList>
    </citation>
    <scope>NUCLEOTIDE SEQUENCE [LARGE SCALE GENOMIC DNA]</scope>
    <source>
        <strain evidence="3">S-XJ-1</strain>
    </source>
</reference>
<name>A0A2A2WQD0_9ACTN</name>
<sequence length="240" mass="24561">MNRRVVAVAAATLLALLGAALLIRYVGAADERALADLQPVTVLVATQSIAEGTPASALGELVEERQLPASSVGPNSVTDLRELGSMVAATDLAAGEQLLAGRFASLQSLQQFGGIPAPKGFHQVTIPLNSARVVGGTITPGDTVGVFASIGDQTHLMLHKILVLRVQGGLSPSASGVTESTDPADAPVHEGGVMVTLALTAPDAEKVVYAGENGSIWLSLEDAATPEDGTRIVNPGNVYR</sequence>
<dbReference type="OrthoDB" id="5182178at2"/>
<evidence type="ECO:0000259" key="1">
    <source>
        <dbReference type="SMART" id="SM00858"/>
    </source>
</evidence>
<evidence type="ECO:0000313" key="3">
    <source>
        <dbReference type="Proteomes" id="UP000218810"/>
    </source>
</evidence>
<feature type="domain" description="SAF" evidence="1">
    <location>
        <begin position="40"/>
        <end position="104"/>
    </location>
</feature>